<evidence type="ECO:0000313" key="4">
    <source>
        <dbReference type="Proteomes" id="UP000254337"/>
    </source>
</evidence>
<accession>A0A346B2B0</accession>
<evidence type="ECO:0000256" key="1">
    <source>
        <dbReference type="SAM" id="MobiDB-lite"/>
    </source>
</evidence>
<feature type="transmembrane region" description="Helical" evidence="2">
    <location>
        <begin position="56"/>
        <end position="84"/>
    </location>
</feature>
<dbReference type="Pfam" id="PF05656">
    <property type="entry name" value="DUF805"/>
    <property type="match status" value="1"/>
</dbReference>
<dbReference type="RefSeq" id="WP_087478476.1">
    <property type="nucleotide sequence ID" value="NZ_CAUWMV010000022.1"/>
</dbReference>
<proteinExistence type="predicted"/>
<organism evidence="3 4">
    <name type="scientific">Megasphaera stantonii</name>
    <dbReference type="NCBI Taxonomy" id="2144175"/>
    <lineage>
        <taxon>Bacteria</taxon>
        <taxon>Bacillati</taxon>
        <taxon>Bacillota</taxon>
        <taxon>Negativicutes</taxon>
        <taxon>Veillonellales</taxon>
        <taxon>Veillonellaceae</taxon>
        <taxon>Megasphaera</taxon>
    </lineage>
</organism>
<feature type="transmembrane region" description="Helical" evidence="2">
    <location>
        <begin position="96"/>
        <end position="119"/>
    </location>
</feature>
<gene>
    <name evidence="3" type="ORF">DKB62_12160</name>
</gene>
<evidence type="ECO:0000256" key="2">
    <source>
        <dbReference type="SAM" id="Phobius"/>
    </source>
</evidence>
<evidence type="ECO:0000313" key="3">
    <source>
        <dbReference type="EMBL" id="AXL22253.1"/>
    </source>
</evidence>
<keyword evidence="2" id="KW-0812">Transmembrane</keyword>
<dbReference type="Proteomes" id="UP000254337">
    <property type="component" value="Chromosome"/>
</dbReference>
<keyword evidence="2" id="KW-1133">Transmembrane helix</keyword>
<dbReference type="InterPro" id="IPR008523">
    <property type="entry name" value="DUF805"/>
</dbReference>
<dbReference type="EMBL" id="CP029462">
    <property type="protein sequence ID" value="AXL22253.1"/>
    <property type="molecule type" value="Genomic_DNA"/>
</dbReference>
<dbReference type="AlphaFoldDB" id="A0A346B2B0"/>
<feature type="region of interest" description="Disordered" evidence="1">
    <location>
        <begin position="154"/>
        <end position="199"/>
    </location>
</feature>
<keyword evidence="2" id="KW-0472">Membrane</keyword>
<feature type="compositionally biased region" description="Basic and acidic residues" evidence="1">
    <location>
        <begin position="154"/>
        <end position="167"/>
    </location>
</feature>
<keyword evidence="4" id="KW-1185">Reference proteome</keyword>
<sequence length="199" mass="22554">MSTTPEYMPWEEQSLKTKLFTFHGRLSRRHYIYLTILTWVLAGAISYLLHTASATLGTMTGGICLIVAVILAIPTTIISLSIAVRRWHDLNKSWQYVLINVCCAFAGVFSLFLYAYLFIAKGTPGKNLYGPNPAEPWEGQAEYVPPAVQRRLEEERLKNETEEEKALRKAKSQEPAYTMESSPHDQPDDTSTEQPKEKL</sequence>
<dbReference type="PANTHER" id="PTHR34980">
    <property type="entry name" value="INNER MEMBRANE PROTEIN-RELATED-RELATED"/>
    <property type="match status" value="1"/>
</dbReference>
<feature type="transmembrane region" description="Helical" evidence="2">
    <location>
        <begin position="31"/>
        <end position="50"/>
    </location>
</feature>
<dbReference type="GO" id="GO:0005886">
    <property type="term" value="C:plasma membrane"/>
    <property type="evidence" value="ECO:0007669"/>
    <property type="project" value="TreeGrafter"/>
</dbReference>
<protein>
    <submittedName>
        <fullName evidence="3">DUF805 domain-containing protein</fullName>
    </submittedName>
</protein>
<name>A0A346B2B0_9FIRM</name>
<reference evidence="3 4" key="1">
    <citation type="submission" date="2018-05" db="EMBL/GenBank/DDBJ databases">
        <title>Complete genome sequence of Megasphaera sp. AJH120T, isolated from the ceca of a chicken.</title>
        <authorList>
            <person name="Maki J."/>
            <person name="Looft T."/>
        </authorList>
    </citation>
    <scope>NUCLEOTIDE SEQUENCE [LARGE SCALE GENOMIC DNA]</scope>
    <source>
        <strain evidence="3 4">AJH120</strain>
    </source>
</reference>
<dbReference type="OrthoDB" id="9812349at2"/>
<dbReference type="KEGG" id="meg:DKB62_12160"/>